<dbReference type="Proteomes" id="UP000678499">
    <property type="component" value="Unassembled WGS sequence"/>
</dbReference>
<dbReference type="AlphaFoldDB" id="A0A7R9GIW6"/>
<protein>
    <submittedName>
        <fullName evidence="2">Uncharacterized protein</fullName>
    </submittedName>
</protein>
<reference evidence="2" key="1">
    <citation type="submission" date="2020-11" db="EMBL/GenBank/DDBJ databases">
        <authorList>
            <person name="Tran Van P."/>
        </authorList>
    </citation>
    <scope>NUCLEOTIDE SEQUENCE</scope>
</reference>
<dbReference type="EMBL" id="OA888971">
    <property type="protein sequence ID" value="CAD7284101.1"/>
    <property type="molecule type" value="Genomic_DNA"/>
</dbReference>
<evidence type="ECO:0000313" key="3">
    <source>
        <dbReference type="Proteomes" id="UP000678499"/>
    </source>
</evidence>
<feature type="compositionally biased region" description="Gly residues" evidence="1">
    <location>
        <begin position="174"/>
        <end position="183"/>
    </location>
</feature>
<organism evidence="2">
    <name type="scientific">Notodromas monacha</name>
    <dbReference type="NCBI Taxonomy" id="399045"/>
    <lineage>
        <taxon>Eukaryota</taxon>
        <taxon>Metazoa</taxon>
        <taxon>Ecdysozoa</taxon>
        <taxon>Arthropoda</taxon>
        <taxon>Crustacea</taxon>
        <taxon>Oligostraca</taxon>
        <taxon>Ostracoda</taxon>
        <taxon>Podocopa</taxon>
        <taxon>Podocopida</taxon>
        <taxon>Cypridocopina</taxon>
        <taxon>Cypridoidea</taxon>
        <taxon>Cyprididae</taxon>
        <taxon>Notodromas</taxon>
    </lineage>
</organism>
<proteinExistence type="predicted"/>
<gene>
    <name evidence="2" type="ORF">NMOB1V02_LOCUS11708</name>
</gene>
<evidence type="ECO:0000313" key="2">
    <source>
        <dbReference type="EMBL" id="CAD7284101.1"/>
    </source>
</evidence>
<dbReference type="EMBL" id="CAJPEX010006934">
    <property type="protein sequence ID" value="CAG0924253.1"/>
    <property type="molecule type" value="Genomic_DNA"/>
</dbReference>
<feature type="region of interest" description="Disordered" evidence="1">
    <location>
        <begin position="77"/>
        <end position="111"/>
    </location>
</feature>
<accession>A0A7R9GIW6</accession>
<sequence>MIKGPFYFDLGSEPSINNKQVLSIPPSSLVDVDVDVDKAAILAVSLVHMNYIRGLVQKARFKARQSEEREQRLAEMLENGASTNSRTSPAASATSTNSMASSISEISSLEESLRVGGRVRQMFEERRKNGGGPLPVPTGWDAVDAPHNNPTAAAAAVARGRSQPRRPHQSRNNAGGGGGGGKPPTGPITGLHRPTPNVTTQMRRSKSVHRLENGGVAATTSASAMSTSTSSSSSSPPSLNPSRSRVHAAAAISRSSSQPPRFALFFIL</sequence>
<feature type="region of interest" description="Disordered" evidence="1">
    <location>
        <begin position="126"/>
        <end position="259"/>
    </location>
</feature>
<feature type="compositionally biased region" description="Low complexity" evidence="1">
    <location>
        <begin position="217"/>
        <end position="237"/>
    </location>
</feature>
<name>A0A7R9GIW6_9CRUS</name>
<evidence type="ECO:0000256" key="1">
    <source>
        <dbReference type="SAM" id="MobiDB-lite"/>
    </source>
</evidence>
<feature type="compositionally biased region" description="Low complexity" evidence="1">
    <location>
        <begin position="81"/>
        <end position="110"/>
    </location>
</feature>
<keyword evidence="3" id="KW-1185">Reference proteome</keyword>